<dbReference type="SUPFAM" id="SSF82771">
    <property type="entry name" value="GIY-YIG endonuclease"/>
    <property type="match status" value="1"/>
</dbReference>
<protein>
    <submittedName>
        <fullName evidence="3">Excinuclease ABC subunit C</fullName>
    </submittedName>
</protein>
<name>A0A2H0UVP6_9BACT</name>
<evidence type="ECO:0000259" key="2">
    <source>
        <dbReference type="PROSITE" id="PS50164"/>
    </source>
</evidence>
<reference evidence="4" key="1">
    <citation type="submission" date="2017-09" db="EMBL/GenBank/DDBJ databases">
        <title>Depth-based differentiation of microbial function through sediment-hosted aquifers and enrichment of novel symbionts in the deep terrestrial subsurface.</title>
        <authorList>
            <person name="Probst A.J."/>
            <person name="Ladd B."/>
            <person name="Jarett J.K."/>
            <person name="Geller-Mcgrath D.E."/>
            <person name="Sieber C.M.K."/>
            <person name="Emerson J.B."/>
            <person name="Anantharaman K."/>
            <person name="Thomas B.C."/>
            <person name="Malmstrom R."/>
            <person name="Stieglmeier M."/>
            <person name="Klingl A."/>
            <person name="Woyke T."/>
            <person name="Ryan C.M."/>
            <person name="Banfield J.F."/>
        </authorList>
    </citation>
    <scope>NUCLEOTIDE SEQUENCE [LARGE SCALE GENOMIC DNA]</scope>
</reference>
<dbReference type="InterPro" id="IPR035901">
    <property type="entry name" value="GIY-YIG_endonuc_sf"/>
</dbReference>
<dbReference type="InterPro" id="IPR000305">
    <property type="entry name" value="GIY-YIG_endonuc"/>
</dbReference>
<accession>A0A2H0UVP6</accession>
<comment type="caution">
    <text evidence="3">The sequence shown here is derived from an EMBL/GenBank/DDBJ whole genome shotgun (WGS) entry which is preliminary data.</text>
</comment>
<gene>
    <name evidence="3" type="ORF">COU02_01660</name>
</gene>
<dbReference type="PANTHER" id="PTHR34477">
    <property type="entry name" value="UPF0213 PROTEIN YHBQ"/>
    <property type="match status" value="1"/>
</dbReference>
<evidence type="ECO:0000313" key="3">
    <source>
        <dbReference type="EMBL" id="PIR90934.1"/>
    </source>
</evidence>
<proteinExistence type="inferred from homology"/>
<sequence length="85" mass="10446">MFYYIYILQSLKNKSFYIGYTNNLKKRFREHNNGKNIATKSLRPYKLIHYEAFINQKDAKNREEYLKSGWGWRSIKKMLKNYLLL</sequence>
<dbReference type="CDD" id="cd10449">
    <property type="entry name" value="GIY-YIG_SLX1_like"/>
    <property type="match status" value="1"/>
</dbReference>
<organism evidence="3 4">
    <name type="scientific">bacterium (Candidatus Gribaldobacteria) CG10_big_fil_rev_8_21_14_0_10_37_46</name>
    <dbReference type="NCBI Taxonomy" id="2014276"/>
    <lineage>
        <taxon>Bacteria</taxon>
        <taxon>Candidatus Gribaldobacteria</taxon>
    </lineage>
</organism>
<feature type="domain" description="GIY-YIG" evidence="2">
    <location>
        <begin position="1"/>
        <end position="82"/>
    </location>
</feature>
<dbReference type="Pfam" id="PF01541">
    <property type="entry name" value="GIY-YIG"/>
    <property type="match status" value="1"/>
</dbReference>
<dbReference type="PROSITE" id="PS50164">
    <property type="entry name" value="GIY_YIG"/>
    <property type="match status" value="1"/>
</dbReference>
<evidence type="ECO:0000256" key="1">
    <source>
        <dbReference type="ARBA" id="ARBA00007435"/>
    </source>
</evidence>
<dbReference type="EMBL" id="PFAU01000039">
    <property type="protein sequence ID" value="PIR90934.1"/>
    <property type="molecule type" value="Genomic_DNA"/>
</dbReference>
<dbReference type="InterPro" id="IPR050190">
    <property type="entry name" value="UPF0213_domain"/>
</dbReference>
<comment type="similarity">
    <text evidence="1">Belongs to the UPF0213 family.</text>
</comment>
<dbReference type="Proteomes" id="UP000230882">
    <property type="component" value="Unassembled WGS sequence"/>
</dbReference>
<dbReference type="AlphaFoldDB" id="A0A2H0UVP6"/>
<dbReference type="PANTHER" id="PTHR34477:SF1">
    <property type="entry name" value="UPF0213 PROTEIN YHBQ"/>
    <property type="match status" value="1"/>
</dbReference>
<evidence type="ECO:0000313" key="4">
    <source>
        <dbReference type="Proteomes" id="UP000230882"/>
    </source>
</evidence>
<dbReference type="Gene3D" id="3.40.1440.10">
    <property type="entry name" value="GIY-YIG endonuclease"/>
    <property type="match status" value="1"/>
</dbReference>